<dbReference type="SMART" id="SM00212">
    <property type="entry name" value="UBCc"/>
    <property type="match status" value="1"/>
</dbReference>
<dbReference type="CDD" id="cd23837">
    <property type="entry name" value="UBCc_UBE2O"/>
    <property type="match status" value="1"/>
</dbReference>
<evidence type="ECO:0000256" key="5">
    <source>
        <dbReference type="ARBA" id="ARBA00022840"/>
    </source>
</evidence>
<protein>
    <recommendedName>
        <fullName evidence="1">E2 ubiquitin-conjugating enzyme</fullName>
        <ecNumber evidence="1">2.3.2.23</ecNumber>
    </recommendedName>
</protein>
<keyword evidence="8" id="KW-1185">Reference proteome</keyword>
<dbReference type="InterPro" id="IPR057734">
    <property type="entry name" value="UBE2O-like_SH3-C"/>
</dbReference>
<dbReference type="GO" id="GO:0005524">
    <property type="term" value="F:ATP binding"/>
    <property type="evidence" value="ECO:0007669"/>
    <property type="project" value="UniProtKB-KW"/>
</dbReference>
<name>A0AAN9JR47_CLITE</name>
<dbReference type="PANTHER" id="PTHR46116">
    <property type="entry name" value="(E3-INDEPENDENT) E2 UBIQUITIN-CONJUGATING ENZYME"/>
    <property type="match status" value="1"/>
</dbReference>
<evidence type="ECO:0000313" key="7">
    <source>
        <dbReference type="EMBL" id="KAK7302789.1"/>
    </source>
</evidence>
<evidence type="ECO:0000313" key="8">
    <source>
        <dbReference type="Proteomes" id="UP001359559"/>
    </source>
</evidence>
<dbReference type="PANTHER" id="PTHR46116:SF15">
    <property type="entry name" value="(E3-INDEPENDENT) E2 UBIQUITIN-CONJUGATING ENZYME"/>
    <property type="match status" value="1"/>
</dbReference>
<dbReference type="Pfam" id="PF23043">
    <property type="entry name" value="SH3-B_UBE2O"/>
    <property type="match status" value="1"/>
</dbReference>
<evidence type="ECO:0000256" key="2">
    <source>
        <dbReference type="ARBA" id="ARBA00022679"/>
    </source>
</evidence>
<dbReference type="Pfam" id="PF23046">
    <property type="entry name" value="tSH3-B_UBE2O"/>
    <property type="match status" value="1"/>
</dbReference>
<organism evidence="7 8">
    <name type="scientific">Clitoria ternatea</name>
    <name type="common">Butterfly pea</name>
    <dbReference type="NCBI Taxonomy" id="43366"/>
    <lineage>
        <taxon>Eukaryota</taxon>
        <taxon>Viridiplantae</taxon>
        <taxon>Streptophyta</taxon>
        <taxon>Embryophyta</taxon>
        <taxon>Tracheophyta</taxon>
        <taxon>Spermatophyta</taxon>
        <taxon>Magnoliopsida</taxon>
        <taxon>eudicotyledons</taxon>
        <taxon>Gunneridae</taxon>
        <taxon>Pentapetalae</taxon>
        <taxon>rosids</taxon>
        <taxon>fabids</taxon>
        <taxon>Fabales</taxon>
        <taxon>Fabaceae</taxon>
        <taxon>Papilionoideae</taxon>
        <taxon>50 kb inversion clade</taxon>
        <taxon>NPAAA clade</taxon>
        <taxon>indigoferoid/millettioid clade</taxon>
        <taxon>Phaseoleae</taxon>
        <taxon>Clitoria</taxon>
    </lineage>
</organism>
<dbReference type="InterPro" id="IPR057733">
    <property type="entry name" value="UBE2O-like_SH3-B"/>
</dbReference>
<sequence length="847" mass="94607">MGRVTSVDMSVDLENVLGNKIKNMNSNKLLQIRSISESDFVIKGPWIGRVQRVVDRVIVMFDDGTKCEIITLEKDKLLPVTHNFLEDLQFPYYPGQRVKVKTSTAPKPTRWLCGTWKDNHDEGTVCAVDAGLVYVNWLASVPLGSNLNVNVPPCWQDAKNLTMLSCFSHTNWQLGDWCMLPVADQKEQMIQDASVGDVSNEHGMARGYKKRTLNSSVGELFIIDKIKTKVDVVWQNGEHTLGSDPHDLIPVNVINTHEFWPQQFVLEKGASDDPLKPSNQRWGVVLSMDAKEHTVKVQWRSNPTSEEDNLAGDMVMETVSAYELVEHPDYSYCFGDIVFKAQKQLGSQADKDNAKSVTDLNEEATLMNHKSLNNSYLSCIGTVTGFKDGDVEVKWASGLTTMVAPYEIFRIDKHEGSTANPVPYEADVEGLTQEMMEHGSPPSSQKGKDLLDCNGDGYNCEKHPGECSTFSLPRAAIELFSSIKASIFQILGVTSLSGAVSPVPTFEEGSESELVDKKDLDTCGPNTELHPAGKLQSSEDRTPHCEVIRIHERNDLPVSIEGSISDQLKQFDIIDNCSDHHFFGEGKGLLSLSQVKKDWVKKVQQEWNILEKNLPETIYVRAFEERMDLMRAAIVGASGTPYHDGLFFFDICFPPEYPSEPPMVHYNSGGLQLNPNLYESGKVCLSLLNTWTGTATEVWNPGGSTILQVLLSLQALVLNEKPYFNEAGYHQQIGRVEGERNSVSYNENAFLVTCKSMMYLLRKPPKHFEGLVEEHFRQRSKHILLTCKAYLDGAPIGCALGGEKGEHENQKGTSTGFKIMLAKLFPKLVEAFSDKRIDCSQFAEMQK</sequence>
<feature type="domain" description="UBC core" evidence="6">
    <location>
        <begin position="598"/>
        <end position="758"/>
    </location>
</feature>
<proteinExistence type="predicted"/>
<evidence type="ECO:0000256" key="1">
    <source>
        <dbReference type="ARBA" id="ARBA00012486"/>
    </source>
</evidence>
<dbReference type="InterPro" id="IPR057735">
    <property type="entry name" value="UBE2O-like_tSH3-B"/>
</dbReference>
<dbReference type="AlphaFoldDB" id="A0AAN9JR47"/>
<keyword evidence="5" id="KW-0067">ATP-binding</keyword>
<dbReference type="PROSITE" id="PS50127">
    <property type="entry name" value="UBC_2"/>
    <property type="match status" value="1"/>
</dbReference>
<dbReference type="InterPro" id="IPR016135">
    <property type="entry name" value="UBQ-conjugating_enzyme/RWD"/>
</dbReference>
<dbReference type="Pfam" id="PF00179">
    <property type="entry name" value="UQ_con"/>
    <property type="match status" value="1"/>
</dbReference>
<reference evidence="7 8" key="1">
    <citation type="submission" date="2024-01" db="EMBL/GenBank/DDBJ databases">
        <title>The genomes of 5 underutilized Papilionoideae crops provide insights into root nodulation and disease resistance.</title>
        <authorList>
            <person name="Yuan L."/>
        </authorList>
    </citation>
    <scope>NUCLEOTIDE SEQUENCE [LARGE SCALE GENOMIC DNA]</scope>
    <source>
        <strain evidence="7">LY-2023</strain>
        <tissue evidence="7">Leaf</tissue>
    </source>
</reference>
<dbReference type="InterPro" id="IPR000608">
    <property type="entry name" value="UBC"/>
</dbReference>
<keyword evidence="3" id="KW-0547">Nucleotide-binding</keyword>
<dbReference type="SUPFAM" id="SSF54495">
    <property type="entry name" value="UBC-like"/>
    <property type="match status" value="1"/>
</dbReference>
<comment type="caution">
    <text evidence="7">The sequence shown here is derived from an EMBL/GenBank/DDBJ whole genome shotgun (WGS) entry which is preliminary data.</text>
</comment>
<dbReference type="EMBL" id="JAYKXN010000003">
    <property type="protein sequence ID" value="KAK7302789.1"/>
    <property type="molecule type" value="Genomic_DNA"/>
</dbReference>
<evidence type="ECO:0000256" key="4">
    <source>
        <dbReference type="ARBA" id="ARBA00022786"/>
    </source>
</evidence>
<dbReference type="Gene3D" id="3.10.110.10">
    <property type="entry name" value="Ubiquitin Conjugating Enzyme"/>
    <property type="match status" value="1"/>
</dbReference>
<dbReference type="EC" id="2.3.2.23" evidence="1"/>
<dbReference type="Pfam" id="PF23044">
    <property type="entry name" value="SH3-C_UBE2O"/>
    <property type="match status" value="1"/>
</dbReference>
<keyword evidence="4" id="KW-0833">Ubl conjugation pathway</keyword>
<evidence type="ECO:0000259" key="6">
    <source>
        <dbReference type="PROSITE" id="PS50127"/>
    </source>
</evidence>
<accession>A0AAN9JR47</accession>
<dbReference type="GO" id="GO:0061631">
    <property type="term" value="F:ubiquitin conjugating enzyme activity"/>
    <property type="evidence" value="ECO:0007669"/>
    <property type="project" value="UniProtKB-EC"/>
</dbReference>
<dbReference type="FunFam" id="3.10.110.10:FF:000028">
    <property type="entry name" value="Probable ubiquitin-conjugating enzyme E2 23"/>
    <property type="match status" value="1"/>
</dbReference>
<gene>
    <name evidence="7" type="ORF">RJT34_13685</name>
</gene>
<keyword evidence="2" id="KW-0808">Transferase</keyword>
<dbReference type="Proteomes" id="UP001359559">
    <property type="component" value="Unassembled WGS sequence"/>
</dbReference>
<evidence type="ECO:0000256" key="3">
    <source>
        <dbReference type="ARBA" id="ARBA00022741"/>
    </source>
</evidence>